<evidence type="ECO:0000313" key="1">
    <source>
        <dbReference type="EnsemblMetazoa" id="G30033.1:cds"/>
    </source>
</evidence>
<proteinExistence type="predicted"/>
<dbReference type="EnsemblMetazoa" id="G30033.1">
    <property type="protein sequence ID" value="G30033.1:cds"/>
    <property type="gene ID" value="G30033"/>
</dbReference>
<accession>A0A8W8LXB2</accession>
<reference evidence="1" key="1">
    <citation type="submission" date="2022-08" db="UniProtKB">
        <authorList>
            <consortium name="EnsemblMetazoa"/>
        </authorList>
    </citation>
    <scope>IDENTIFICATION</scope>
    <source>
        <strain evidence="1">05x7-T-G4-1.051#20</strain>
    </source>
</reference>
<organism evidence="1 2">
    <name type="scientific">Magallana gigas</name>
    <name type="common">Pacific oyster</name>
    <name type="synonym">Crassostrea gigas</name>
    <dbReference type="NCBI Taxonomy" id="29159"/>
    <lineage>
        <taxon>Eukaryota</taxon>
        <taxon>Metazoa</taxon>
        <taxon>Spiralia</taxon>
        <taxon>Lophotrochozoa</taxon>
        <taxon>Mollusca</taxon>
        <taxon>Bivalvia</taxon>
        <taxon>Autobranchia</taxon>
        <taxon>Pteriomorphia</taxon>
        <taxon>Ostreida</taxon>
        <taxon>Ostreoidea</taxon>
        <taxon>Ostreidae</taxon>
        <taxon>Magallana</taxon>
    </lineage>
</organism>
<evidence type="ECO:0000313" key="2">
    <source>
        <dbReference type="Proteomes" id="UP000005408"/>
    </source>
</evidence>
<protein>
    <submittedName>
        <fullName evidence="1">Uncharacterized protein</fullName>
    </submittedName>
</protein>
<keyword evidence="2" id="KW-1185">Reference proteome</keyword>
<sequence>MYKSYVCFTSVETAYNLTNHYSYLKEKNDDNFFRVSTNNNISIPDDVRKVLQQLGLEGKKLQHNTMVVAMHGRKEDVSDFFEDDSLDFLRLTNIFYSGNFTIGYPENEKAKTDIESFLTNDKFV</sequence>
<dbReference type="Proteomes" id="UP000005408">
    <property type="component" value="Unassembled WGS sequence"/>
</dbReference>
<dbReference type="AlphaFoldDB" id="A0A8W8LXB2"/>
<name>A0A8W8LXB2_MAGGI</name>